<protein>
    <submittedName>
        <fullName evidence="3">Major facilitator superfamily protein</fullName>
    </submittedName>
</protein>
<dbReference type="InterPro" id="IPR020846">
    <property type="entry name" value="MFS_dom"/>
</dbReference>
<comment type="caution">
    <text evidence="3">The sequence shown here is derived from an EMBL/GenBank/DDBJ whole genome shotgun (WGS) entry which is preliminary data.</text>
</comment>
<dbReference type="PANTHER" id="PTHR23542:SF1">
    <property type="entry name" value="MAJOR FACILITATOR SUPERFAMILY (MFS) PROFILE DOMAIN-CONTAINING PROTEIN"/>
    <property type="match status" value="1"/>
</dbReference>
<feature type="transmembrane region" description="Helical" evidence="1">
    <location>
        <begin position="178"/>
        <end position="197"/>
    </location>
</feature>
<feature type="transmembrane region" description="Helical" evidence="1">
    <location>
        <begin position="90"/>
        <end position="107"/>
    </location>
</feature>
<feature type="transmembrane region" description="Helical" evidence="1">
    <location>
        <begin position="28"/>
        <end position="47"/>
    </location>
</feature>
<reference evidence="3" key="1">
    <citation type="submission" date="2016-10" db="EMBL/GenBank/DDBJ databases">
        <title>Sequence of Gallionella enrichment culture.</title>
        <authorList>
            <person name="Poehlein A."/>
            <person name="Muehling M."/>
            <person name="Daniel R."/>
        </authorList>
    </citation>
    <scope>NUCLEOTIDE SEQUENCE</scope>
</reference>
<keyword evidence="1" id="KW-0472">Membrane</keyword>
<keyword evidence="1" id="KW-1133">Transmembrane helix</keyword>
<dbReference type="InterPro" id="IPR011701">
    <property type="entry name" value="MFS"/>
</dbReference>
<sequence length="225" mass="23758">MQSISKDWIPEVRPPGTAPLWKVPAMRLLMLEGAIIGFGWGSFDVAIPAATTLVHHQSLSGPIFGALSLGTVLGGLVGGSVSRRVSSLKGMFVSYAAWAISVIPLFFVRPSWYLIIVGLLIGFAGGPLQIYYWEVIEAVRPVGTAVSALAWIWAVEGTFASLGSALSGSIAVRFGAQWSLAVTPIAILLGFSVLIAGRGVLKKADRRPSVEGDVEAISDIEDPAQ</sequence>
<dbReference type="Pfam" id="PF07690">
    <property type="entry name" value="MFS_1"/>
    <property type="match status" value="1"/>
</dbReference>
<keyword evidence="1" id="KW-0812">Transmembrane</keyword>
<feature type="transmembrane region" description="Helical" evidence="1">
    <location>
        <begin position="145"/>
        <end position="166"/>
    </location>
</feature>
<dbReference type="GO" id="GO:0022857">
    <property type="term" value="F:transmembrane transporter activity"/>
    <property type="evidence" value="ECO:0007669"/>
    <property type="project" value="InterPro"/>
</dbReference>
<dbReference type="PROSITE" id="PS50850">
    <property type="entry name" value="MFS"/>
    <property type="match status" value="1"/>
</dbReference>
<dbReference type="Gene3D" id="1.20.1250.20">
    <property type="entry name" value="MFS general substrate transporter like domains"/>
    <property type="match status" value="1"/>
</dbReference>
<organism evidence="3">
    <name type="scientific">mine drainage metagenome</name>
    <dbReference type="NCBI Taxonomy" id="410659"/>
    <lineage>
        <taxon>unclassified sequences</taxon>
        <taxon>metagenomes</taxon>
        <taxon>ecological metagenomes</taxon>
    </lineage>
</organism>
<feature type="transmembrane region" description="Helical" evidence="1">
    <location>
        <begin position="59"/>
        <end position="78"/>
    </location>
</feature>
<evidence type="ECO:0000259" key="2">
    <source>
        <dbReference type="PROSITE" id="PS50850"/>
    </source>
</evidence>
<dbReference type="SUPFAM" id="SSF103473">
    <property type="entry name" value="MFS general substrate transporter"/>
    <property type="match status" value="1"/>
</dbReference>
<feature type="domain" description="Major facilitator superfamily (MFS) profile" evidence="2">
    <location>
        <begin position="25"/>
        <end position="225"/>
    </location>
</feature>
<dbReference type="InterPro" id="IPR036259">
    <property type="entry name" value="MFS_trans_sf"/>
</dbReference>
<dbReference type="AlphaFoldDB" id="A0A1J5PVL9"/>
<proteinExistence type="predicted"/>
<dbReference type="EMBL" id="MLJW01003651">
    <property type="protein sequence ID" value="OIQ71604.1"/>
    <property type="molecule type" value="Genomic_DNA"/>
</dbReference>
<name>A0A1J5PVL9_9ZZZZ</name>
<accession>A0A1J5PVL9</accession>
<feature type="transmembrane region" description="Helical" evidence="1">
    <location>
        <begin position="113"/>
        <end position="133"/>
    </location>
</feature>
<evidence type="ECO:0000313" key="3">
    <source>
        <dbReference type="EMBL" id="OIQ71604.1"/>
    </source>
</evidence>
<dbReference type="PANTHER" id="PTHR23542">
    <property type="match status" value="1"/>
</dbReference>
<gene>
    <name evidence="3" type="ORF">GALL_467760</name>
</gene>
<evidence type="ECO:0000256" key="1">
    <source>
        <dbReference type="SAM" id="Phobius"/>
    </source>
</evidence>